<evidence type="ECO:0000256" key="4">
    <source>
        <dbReference type="ARBA" id="ARBA00022730"/>
    </source>
</evidence>
<evidence type="ECO:0000256" key="2">
    <source>
        <dbReference type="ARBA" id="ARBA00009451"/>
    </source>
</evidence>
<dbReference type="PROSITE" id="PS00464">
    <property type="entry name" value="RIBOSOMAL_L22"/>
    <property type="match status" value="1"/>
</dbReference>
<comment type="similarity">
    <text evidence="2 9">Belongs to the universal ribosomal protein uL22 family.</text>
</comment>
<sequence>MYKNRNNQAVGKYIRISPQKSRRILDQIRGRECEEALLILQFMPHKSAYIIQKIIKSAINNSKIKNIKNNKLIIKEAFANEGPKLKRFQPRAQGRAFPIHKPTCHITIRVGV</sequence>
<evidence type="ECO:0000256" key="3">
    <source>
        <dbReference type="ARBA" id="ARBA00022640"/>
    </source>
</evidence>
<dbReference type="InterPro" id="IPR036394">
    <property type="entry name" value="Ribosomal_uL22_sf"/>
</dbReference>
<dbReference type="InterPro" id="IPR047867">
    <property type="entry name" value="Ribosomal_uL22_bac/org-type"/>
</dbReference>
<dbReference type="EMBL" id="KU053957">
    <property type="protein sequence ID" value="ANH09660.1"/>
    <property type="molecule type" value="Genomic_DNA"/>
</dbReference>
<protein>
    <recommendedName>
        <fullName evidence="8">Large ribosomal subunit protein uL22c</fullName>
    </recommendedName>
</protein>
<keyword evidence="5" id="KW-0694">RNA-binding</keyword>
<dbReference type="NCBIfam" id="TIGR01044">
    <property type="entry name" value="rplV_bact"/>
    <property type="match status" value="1"/>
</dbReference>
<comment type="subcellular location">
    <subcellularLocation>
        <location evidence="1">Plastid</location>
    </subcellularLocation>
</comment>
<dbReference type="SUPFAM" id="SSF54843">
    <property type="entry name" value="Ribosomal protein L22"/>
    <property type="match status" value="1"/>
</dbReference>
<name>A0A173G063_GASCM</name>
<evidence type="ECO:0000256" key="5">
    <source>
        <dbReference type="ARBA" id="ARBA00022884"/>
    </source>
</evidence>
<evidence type="ECO:0000256" key="6">
    <source>
        <dbReference type="ARBA" id="ARBA00022980"/>
    </source>
</evidence>
<dbReference type="GeneID" id="27983229"/>
<keyword evidence="3 10" id="KW-0934">Plastid</keyword>
<proteinExistence type="inferred from homology"/>
<accession>A0A173G063</accession>
<dbReference type="GO" id="GO:0015934">
    <property type="term" value="C:large ribosomal subunit"/>
    <property type="evidence" value="ECO:0007669"/>
    <property type="project" value="InterPro"/>
</dbReference>
<keyword evidence="7 9" id="KW-0687">Ribonucleoprotein</keyword>
<dbReference type="Pfam" id="PF00237">
    <property type="entry name" value="Ribosomal_L22"/>
    <property type="match status" value="1"/>
</dbReference>
<dbReference type="GO" id="GO:0009536">
    <property type="term" value="C:plastid"/>
    <property type="evidence" value="ECO:0007669"/>
    <property type="project" value="UniProtKB-SubCell"/>
</dbReference>
<reference evidence="10" key="2">
    <citation type="submission" date="2016-06" db="EMBL/GenBank/DDBJ databases">
        <title>Genomic and phylogenetic analysis of Gastroclonium compressum supports its reinstatement to Coeloseira (Champiaceae, Rhodophyta).</title>
        <authorList>
            <person name="Kilpatrick Z."/>
            <person name="Hughey J.R."/>
        </authorList>
    </citation>
    <scope>NUCLEOTIDE SEQUENCE</scope>
</reference>
<keyword evidence="6 9" id="KW-0689">Ribosomal protein</keyword>
<evidence type="ECO:0000256" key="1">
    <source>
        <dbReference type="ARBA" id="ARBA00004474"/>
    </source>
</evidence>
<dbReference type="PANTHER" id="PTHR13501">
    <property type="entry name" value="CHLOROPLAST 50S RIBOSOMAL PROTEIN L22-RELATED"/>
    <property type="match status" value="1"/>
</dbReference>
<evidence type="ECO:0000313" key="10">
    <source>
        <dbReference type="EMBL" id="ANH09660.1"/>
    </source>
</evidence>
<dbReference type="InterPro" id="IPR001063">
    <property type="entry name" value="Ribosomal_uL22"/>
</dbReference>
<evidence type="ECO:0000256" key="7">
    <source>
        <dbReference type="ARBA" id="ARBA00023274"/>
    </source>
</evidence>
<dbReference type="RefSeq" id="YP_009257577.1">
    <property type="nucleotide sequence ID" value="NC_030338.1"/>
</dbReference>
<geneLocation type="plastid" evidence="10"/>
<dbReference type="GO" id="GO:0006412">
    <property type="term" value="P:translation"/>
    <property type="evidence" value="ECO:0007669"/>
    <property type="project" value="InterPro"/>
</dbReference>
<dbReference type="CDD" id="cd00336">
    <property type="entry name" value="Ribosomal_L22"/>
    <property type="match status" value="1"/>
</dbReference>
<dbReference type="InterPro" id="IPR018260">
    <property type="entry name" value="Ribosomal_uL22_CS"/>
</dbReference>
<organism evidence="10">
    <name type="scientific">Gastroclonium compressum</name>
    <name type="common">Red alga</name>
    <name type="synonym">Coeloseira compressa</name>
    <dbReference type="NCBI Taxonomy" id="1852973"/>
    <lineage>
        <taxon>Eukaryota</taxon>
        <taxon>Rhodophyta</taxon>
        <taxon>Florideophyceae</taxon>
        <taxon>Rhodymeniophycidae</taxon>
        <taxon>Rhodymeniales</taxon>
        <taxon>Champiaceae</taxon>
        <taxon>Coeloseira</taxon>
    </lineage>
</organism>
<dbReference type="GO" id="GO:0003735">
    <property type="term" value="F:structural constituent of ribosome"/>
    <property type="evidence" value="ECO:0007669"/>
    <property type="project" value="InterPro"/>
</dbReference>
<dbReference type="HAMAP" id="MF_01331_B">
    <property type="entry name" value="Ribosomal_uL22_B"/>
    <property type="match status" value="1"/>
</dbReference>
<dbReference type="GO" id="GO:0019843">
    <property type="term" value="F:rRNA binding"/>
    <property type="evidence" value="ECO:0007669"/>
    <property type="project" value="UniProtKB-KW"/>
</dbReference>
<dbReference type="AlphaFoldDB" id="A0A173G063"/>
<dbReference type="PANTHER" id="PTHR13501:SF10">
    <property type="entry name" value="LARGE RIBOSOMAL SUBUNIT PROTEIN UL22M"/>
    <property type="match status" value="1"/>
</dbReference>
<evidence type="ECO:0000256" key="8">
    <source>
        <dbReference type="ARBA" id="ARBA00035285"/>
    </source>
</evidence>
<reference evidence="10" key="1">
    <citation type="submission" date="2015-11" db="EMBL/GenBank/DDBJ databases">
        <authorList>
            <person name="Zhang Y."/>
            <person name="Guo Z."/>
        </authorList>
    </citation>
    <scope>NUCLEOTIDE SEQUENCE</scope>
</reference>
<keyword evidence="4" id="KW-0699">rRNA-binding</keyword>
<evidence type="ECO:0000256" key="9">
    <source>
        <dbReference type="RuleBase" id="RU004005"/>
    </source>
</evidence>
<gene>
    <name evidence="10" type="primary">rpl22</name>
</gene>
<dbReference type="Gene3D" id="3.90.470.10">
    <property type="entry name" value="Ribosomal protein L22/L17"/>
    <property type="match status" value="1"/>
</dbReference>
<dbReference type="InterPro" id="IPR005727">
    <property type="entry name" value="Ribosomal_uL22_bac/chlpt-type"/>
</dbReference>